<comment type="caution">
    <text evidence="2">The sequence shown here is derived from an EMBL/GenBank/DDBJ whole genome shotgun (WGS) entry which is preliminary data.</text>
</comment>
<organism evidence="2 6">
    <name type="scientific">Adineta steineri</name>
    <dbReference type="NCBI Taxonomy" id="433720"/>
    <lineage>
        <taxon>Eukaryota</taxon>
        <taxon>Metazoa</taxon>
        <taxon>Spiralia</taxon>
        <taxon>Gnathifera</taxon>
        <taxon>Rotifera</taxon>
        <taxon>Eurotatoria</taxon>
        <taxon>Bdelloidea</taxon>
        <taxon>Adinetida</taxon>
        <taxon>Adinetidae</taxon>
        <taxon>Adineta</taxon>
    </lineage>
</organism>
<dbReference type="Proteomes" id="UP000663845">
    <property type="component" value="Unassembled WGS sequence"/>
</dbReference>
<dbReference type="EMBL" id="CAJOAZ010001992">
    <property type="protein sequence ID" value="CAF3881419.1"/>
    <property type="molecule type" value="Genomic_DNA"/>
</dbReference>
<feature type="chain" id="PRO_5036409356" evidence="1">
    <location>
        <begin position="16"/>
        <end position="228"/>
    </location>
</feature>
<name>A0A813TFS2_9BILA</name>
<reference evidence="2" key="1">
    <citation type="submission" date="2021-02" db="EMBL/GenBank/DDBJ databases">
        <authorList>
            <person name="Nowell W R."/>
        </authorList>
    </citation>
    <scope>NUCLEOTIDE SEQUENCE</scope>
</reference>
<dbReference type="EMBL" id="CAJNOG010000035">
    <property type="protein sequence ID" value="CAF0811865.1"/>
    <property type="molecule type" value="Genomic_DNA"/>
</dbReference>
<gene>
    <name evidence="2" type="ORF">JYZ213_LOCUS5822</name>
    <name evidence="5" type="ORF">OKA104_LOCUS26658</name>
    <name evidence="4" type="ORF">OXD698_LOCUS22914</name>
    <name evidence="3" type="ORF">VCS650_LOCUS7164</name>
</gene>
<dbReference type="EMBL" id="CAJOAY010002359">
    <property type="protein sequence ID" value="CAF3945861.1"/>
    <property type="molecule type" value="Genomic_DNA"/>
</dbReference>
<sequence length="228" mass="25410">MKAFIALFLATLAVANGIAHPRCAMQLRAAGLSPALNVSIAHAIHSMTVQGLQLFNANANEHNTIPTVNHNLHDKEGIKVLMYAPNDPLPTDYFGFTMNMIDKILAMVGKSDDGLGKHWSSTERLVHKFHMWDLWLRLQKEVSELSPKPSSAVCKCVLDVQSNGVLKAVQWIAAHYESGTPITLLDRPVPKLVDSVSWDFWKNDLLHYYTPEALHDAAVYLHCATKDF</sequence>
<evidence type="ECO:0000313" key="3">
    <source>
        <dbReference type="EMBL" id="CAF0860469.1"/>
    </source>
</evidence>
<dbReference type="OrthoDB" id="9971670at2759"/>
<evidence type="ECO:0000313" key="5">
    <source>
        <dbReference type="EMBL" id="CAF3945861.1"/>
    </source>
</evidence>
<keyword evidence="1" id="KW-0732">Signal</keyword>
<evidence type="ECO:0000313" key="2">
    <source>
        <dbReference type="EMBL" id="CAF0811865.1"/>
    </source>
</evidence>
<evidence type="ECO:0000313" key="4">
    <source>
        <dbReference type="EMBL" id="CAF3881419.1"/>
    </source>
</evidence>
<proteinExistence type="predicted"/>
<dbReference type="Proteomes" id="UP000663891">
    <property type="component" value="Unassembled WGS sequence"/>
</dbReference>
<evidence type="ECO:0000256" key="1">
    <source>
        <dbReference type="SAM" id="SignalP"/>
    </source>
</evidence>
<protein>
    <submittedName>
        <fullName evidence="2">Uncharacterized protein</fullName>
    </submittedName>
</protein>
<dbReference type="Proteomes" id="UP000663844">
    <property type="component" value="Unassembled WGS sequence"/>
</dbReference>
<accession>A0A813TFS2</accession>
<dbReference type="EMBL" id="CAJNON010000045">
    <property type="protein sequence ID" value="CAF0860469.1"/>
    <property type="molecule type" value="Genomic_DNA"/>
</dbReference>
<dbReference type="Proteomes" id="UP000663881">
    <property type="component" value="Unassembled WGS sequence"/>
</dbReference>
<dbReference type="AlphaFoldDB" id="A0A813TFS2"/>
<evidence type="ECO:0000313" key="6">
    <source>
        <dbReference type="Proteomes" id="UP000663845"/>
    </source>
</evidence>
<feature type="signal peptide" evidence="1">
    <location>
        <begin position="1"/>
        <end position="15"/>
    </location>
</feature>